<dbReference type="PIRSF" id="PIRSF037260">
    <property type="entry name" value="UPF0223"/>
    <property type="match status" value="1"/>
</dbReference>
<dbReference type="Pfam" id="PF05256">
    <property type="entry name" value="UPF0223"/>
    <property type="match status" value="1"/>
</dbReference>
<dbReference type="InterPro" id="IPR007920">
    <property type="entry name" value="UPF0223"/>
</dbReference>
<dbReference type="NCBIfam" id="NF003353">
    <property type="entry name" value="PRK04387.1"/>
    <property type="match status" value="1"/>
</dbReference>
<keyword evidence="2" id="KW-1185">Reference proteome</keyword>
<dbReference type="GeneID" id="93382908"/>
<evidence type="ECO:0000313" key="2">
    <source>
        <dbReference type="Proteomes" id="UP000077280"/>
    </source>
</evidence>
<dbReference type="SUPFAM" id="SSF158504">
    <property type="entry name" value="BH2638-like"/>
    <property type="match status" value="1"/>
</dbReference>
<dbReference type="InterPro" id="IPR023324">
    <property type="entry name" value="BH2638-like_sf"/>
</dbReference>
<dbReference type="RefSeq" id="WP_057783877.1">
    <property type="nucleotide sequence ID" value="NZ_CP158977.1"/>
</dbReference>
<dbReference type="Proteomes" id="UP000077280">
    <property type="component" value="Unassembled WGS sequence"/>
</dbReference>
<dbReference type="Gene3D" id="1.10.220.80">
    <property type="entry name" value="BH2638-like"/>
    <property type="match status" value="1"/>
</dbReference>
<name>A0ABX2UIF9_9LACO</name>
<protein>
    <submittedName>
        <fullName evidence="1">Uncharacterized protein</fullName>
    </submittedName>
</protein>
<dbReference type="EMBL" id="LXND01000031">
    <property type="protein sequence ID" value="OAD64570.1"/>
    <property type="molecule type" value="Genomic_DNA"/>
</dbReference>
<sequence>MRKDTVMSENYAYPLEPEWEIEEITTVVALYTAVETAFLNGIDRQLFLNQYRDFKQIVKSKSEEKQLTKRFLQASGFDMYVAVKAAQTSNRKRIGPLSK</sequence>
<reference evidence="1 2" key="1">
    <citation type="submission" date="2016-05" db="EMBL/GenBank/DDBJ databases">
        <title>Draft genome sequence of Pediococcus parvulus 2.6, a probiotic beta-glucan producer strain.</title>
        <authorList>
            <person name="Mohedano M.L."/>
            <person name="Perez-Ramos A."/>
            <person name="Duenas M.T."/>
            <person name="Lamontanara A."/>
            <person name="Orru L."/>
            <person name="Spano G."/>
            <person name="Capozzi V."/>
            <person name="Lopez P."/>
        </authorList>
    </citation>
    <scope>NUCLEOTIDE SEQUENCE [LARGE SCALE GENOMIC DNA]</scope>
    <source>
        <strain evidence="1 2">2.6</strain>
    </source>
</reference>
<organism evidence="1 2">
    <name type="scientific">Pediococcus parvulus</name>
    <dbReference type="NCBI Taxonomy" id="54062"/>
    <lineage>
        <taxon>Bacteria</taxon>
        <taxon>Bacillati</taxon>
        <taxon>Bacillota</taxon>
        <taxon>Bacilli</taxon>
        <taxon>Lactobacillales</taxon>
        <taxon>Lactobacillaceae</taxon>
        <taxon>Pediococcus</taxon>
    </lineage>
</organism>
<gene>
    <name evidence="1" type="ORF">A7K95_04345</name>
</gene>
<comment type="caution">
    <text evidence="1">The sequence shown here is derived from an EMBL/GenBank/DDBJ whole genome shotgun (WGS) entry which is preliminary data.</text>
</comment>
<evidence type="ECO:0000313" key="1">
    <source>
        <dbReference type="EMBL" id="OAD64570.1"/>
    </source>
</evidence>
<proteinExistence type="predicted"/>
<accession>A0ABX2UIF9</accession>